<proteinExistence type="predicted"/>
<dbReference type="PANTHER" id="PTHR46890">
    <property type="entry name" value="NON-LTR RETROLELEMENT REVERSE TRANSCRIPTASE-LIKE PROTEIN-RELATED"/>
    <property type="match status" value="1"/>
</dbReference>
<name>A0ABM3R989_SPIOL</name>
<evidence type="ECO:0000313" key="2">
    <source>
        <dbReference type="RefSeq" id="XP_056692179.1"/>
    </source>
</evidence>
<sequence>MTTTEEIKGEVSSFYRNLIGTVASNLDGIDVNIVRKGKQLAPDAAESLVKHVLDAKTDNALKGIDINKAPGLDGFNSLFFIKAWAIVKADIYEAVKDFFRPGVMLRQCLQTVSYSILIDGLPTTLIAAKKGLRQGDPMSPYLFALGMEYLSRCLATLAQNPEFLIILDAKELI</sequence>
<reference evidence="2" key="2">
    <citation type="submission" date="2025-08" db="UniProtKB">
        <authorList>
            <consortium name="RefSeq"/>
        </authorList>
    </citation>
    <scope>IDENTIFICATION</scope>
    <source>
        <tissue evidence="2">Leaf</tissue>
    </source>
</reference>
<evidence type="ECO:0000313" key="1">
    <source>
        <dbReference type="Proteomes" id="UP000813463"/>
    </source>
</evidence>
<evidence type="ECO:0008006" key="3">
    <source>
        <dbReference type="Google" id="ProtNLM"/>
    </source>
</evidence>
<keyword evidence="1" id="KW-1185">Reference proteome</keyword>
<dbReference type="PANTHER" id="PTHR46890:SF48">
    <property type="entry name" value="RNA-DIRECTED DNA POLYMERASE"/>
    <property type="match status" value="1"/>
</dbReference>
<organism evidence="1 2">
    <name type="scientific">Spinacia oleracea</name>
    <name type="common">Spinach</name>
    <dbReference type="NCBI Taxonomy" id="3562"/>
    <lineage>
        <taxon>Eukaryota</taxon>
        <taxon>Viridiplantae</taxon>
        <taxon>Streptophyta</taxon>
        <taxon>Embryophyta</taxon>
        <taxon>Tracheophyta</taxon>
        <taxon>Spermatophyta</taxon>
        <taxon>Magnoliopsida</taxon>
        <taxon>eudicotyledons</taxon>
        <taxon>Gunneridae</taxon>
        <taxon>Pentapetalae</taxon>
        <taxon>Caryophyllales</taxon>
        <taxon>Chenopodiaceae</taxon>
        <taxon>Chenopodioideae</taxon>
        <taxon>Anserineae</taxon>
        <taxon>Spinacia</taxon>
    </lineage>
</organism>
<dbReference type="RefSeq" id="XP_056692179.1">
    <property type="nucleotide sequence ID" value="XM_056836201.1"/>
</dbReference>
<dbReference type="GeneID" id="130467634"/>
<dbReference type="Proteomes" id="UP000813463">
    <property type="component" value="Chromosome 2"/>
</dbReference>
<gene>
    <name evidence="2" type="primary">LOC130467634</name>
</gene>
<protein>
    <recommendedName>
        <fullName evidence="3">Reverse transcriptase domain-containing protein</fullName>
    </recommendedName>
</protein>
<dbReference type="InterPro" id="IPR052343">
    <property type="entry name" value="Retrotransposon-Effector_Assoc"/>
</dbReference>
<reference evidence="1" key="1">
    <citation type="journal article" date="2021" name="Nat. Commun.">
        <title>Genomic analyses provide insights into spinach domestication and the genetic basis of agronomic traits.</title>
        <authorList>
            <person name="Cai X."/>
            <person name="Sun X."/>
            <person name="Xu C."/>
            <person name="Sun H."/>
            <person name="Wang X."/>
            <person name="Ge C."/>
            <person name="Zhang Z."/>
            <person name="Wang Q."/>
            <person name="Fei Z."/>
            <person name="Jiao C."/>
            <person name="Wang Q."/>
        </authorList>
    </citation>
    <scope>NUCLEOTIDE SEQUENCE [LARGE SCALE GENOMIC DNA]</scope>
    <source>
        <strain evidence="1">cv. Varoflay</strain>
    </source>
</reference>
<accession>A0ABM3R989</accession>